<dbReference type="PANTHER" id="PTHR23131">
    <property type="entry name" value="ENDORIBONUCLEASE LACTB2"/>
    <property type="match status" value="1"/>
</dbReference>
<dbReference type="InterPro" id="IPR036388">
    <property type="entry name" value="WH-like_DNA-bd_sf"/>
</dbReference>
<dbReference type="Gene3D" id="1.10.10.10">
    <property type="entry name" value="Winged helix-like DNA-binding domain superfamily/Winged helix DNA-binding domain"/>
    <property type="match status" value="1"/>
</dbReference>
<evidence type="ECO:0000313" key="2">
    <source>
        <dbReference type="EMBL" id="TPG14980.1"/>
    </source>
</evidence>
<evidence type="ECO:0000313" key="3">
    <source>
        <dbReference type="Proteomes" id="UP000317722"/>
    </source>
</evidence>
<keyword evidence="3" id="KW-1185">Reference proteome</keyword>
<dbReference type="RefSeq" id="WP_140742393.1">
    <property type="nucleotide sequence ID" value="NZ_RCZM01000005.1"/>
</dbReference>
<dbReference type="InterPro" id="IPR001279">
    <property type="entry name" value="Metallo-B-lactamas"/>
</dbReference>
<dbReference type="Proteomes" id="UP000317722">
    <property type="component" value="Unassembled WGS sequence"/>
</dbReference>
<dbReference type="InterPro" id="IPR041516">
    <property type="entry name" value="LACTB2_WH"/>
</dbReference>
<dbReference type="GO" id="GO:0016787">
    <property type="term" value="F:hydrolase activity"/>
    <property type="evidence" value="ECO:0007669"/>
    <property type="project" value="UniProtKB-KW"/>
</dbReference>
<organism evidence="2 3">
    <name type="scientific">Pedococcus bigeumensis</name>
    <dbReference type="NCBI Taxonomy" id="433644"/>
    <lineage>
        <taxon>Bacteria</taxon>
        <taxon>Bacillati</taxon>
        <taxon>Actinomycetota</taxon>
        <taxon>Actinomycetes</taxon>
        <taxon>Micrococcales</taxon>
        <taxon>Intrasporangiaceae</taxon>
        <taxon>Pedococcus</taxon>
    </lineage>
</organism>
<dbReference type="OrthoDB" id="9788263at2"/>
<evidence type="ECO:0000259" key="1">
    <source>
        <dbReference type="SMART" id="SM00849"/>
    </source>
</evidence>
<name>A0A502CR29_9MICO</name>
<sequence>MTPAQPPAPSAAFGDWHGGQVTDRALCILCPNPSPMTLDGTNTWVLLEPGSTAAVVIDPGPLDEGHLQAVVAAVAARGAHVAQTILTHGHADHAEGADRFAELTGAATRAVGRGHADLADGDVVTAGGLELRVVATPGHTSDSLSFALPADHALLTGDTVLGRGTTVVAHPDGELAAYLASLERIAHLTGDGEVTAILPGHGPVVPDAAAMVAFYRTHRAERLEQVRRALVDGAGTAPDVVQAVVERVYADVPREVWPAAAMSVAAQLDYLQQGG</sequence>
<accession>A0A502CR29</accession>
<comment type="caution">
    <text evidence="2">The sequence shown here is derived from an EMBL/GenBank/DDBJ whole genome shotgun (WGS) entry which is preliminary data.</text>
</comment>
<dbReference type="Pfam" id="PF17778">
    <property type="entry name" value="WHD_BLACT"/>
    <property type="match status" value="1"/>
</dbReference>
<dbReference type="SMART" id="SM00849">
    <property type="entry name" value="Lactamase_B"/>
    <property type="match status" value="1"/>
</dbReference>
<dbReference type="InterPro" id="IPR036866">
    <property type="entry name" value="RibonucZ/Hydroxyglut_hydro"/>
</dbReference>
<dbReference type="CDD" id="cd16278">
    <property type="entry name" value="metallo-hydrolase-like_MBL-fold"/>
    <property type="match status" value="1"/>
</dbReference>
<dbReference type="AlphaFoldDB" id="A0A502CR29"/>
<gene>
    <name evidence="2" type="ORF">EAH86_15725</name>
</gene>
<proteinExistence type="predicted"/>
<protein>
    <submittedName>
        <fullName evidence="2">MBL fold metallo-hydrolase</fullName>
    </submittedName>
</protein>
<reference evidence="2 3" key="1">
    <citation type="journal article" date="2019" name="Environ. Microbiol.">
        <title>Species interactions and distinct microbial communities in high Arctic permafrost affected cryosols are associated with the CH4 and CO2 gas fluxes.</title>
        <authorList>
            <person name="Altshuler I."/>
            <person name="Hamel J."/>
            <person name="Turney S."/>
            <person name="Magnuson E."/>
            <person name="Levesque R."/>
            <person name="Greer C."/>
            <person name="Whyte L.G."/>
        </authorList>
    </citation>
    <scope>NUCLEOTIDE SEQUENCE [LARGE SCALE GENOMIC DNA]</scope>
    <source>
        <strain evidence="2 3">S9.3A</strain>
    </source>
</reference>
<dbReference type="SUPFAM" id="SSF56281">
    <property type="entry name" value="Metallo-hydrolase/oxidoreductase"/>
    <property type="match status" value="1"/>
</dbReference>
<dbReference type="Gene3D" id="3.60.15.10">
    <property type="entry name" value="Ribonuclease Z/Hydroxyacylglutathione hydrolase-like"/>
    <property type="match status" value="1"/>
</dbReference>
<keyword evidence="2" id="KW-0378">Hydrolase</keyword>
<dbReference type="EMBL" id="RCZM01000005">
    <property type="protein sequence ID" value="TPG14980.1"/>
    <property type="molecule type" value="Genomic_DNA"/>
</dbReference>
<dbReference type="PANTHER" id="PTHR23131:SF0">
    <property type="entry name" value="ENDORIBONUCLEASE LACTB2"/>
    <property type="match status" value="1"/>
</dbReference>
<dbReference type="Pfam" id="PF00753">
    <property type="entry name" value="Lactamase_B"/>
    <property type="match status" value="2"/>
</dbReference>
<dbReference type="InterPro" id="IPR050662">
    <property type="entry name" value="Sec-metab_biosynth-thioest"/>
</dbReference>
<feature type="domain" description="Metallo-beta-lactamase" evidence="1">
    <location>
        <begin position="40"/>
        <end position="201"/>
    </location>
</feature>